<evidence type="ECO:0000313" key="3">
    <source>
        <dbReference type="EMBL" id="KAF5396483.1"/>
    </source>
</evidence>
<feature type="region of interest" description="Disordered" evidence="1">
    <location>
        <begin position="268"/>
        <end position="299"/>
    </location>
</feature>
<dbReference type="Proteomes" id="UP000748531">
    <property type="component" value="Unassembled WGS sequence"/>
</dbReference>
<evidence type="ECO:0000256" key="1">
    <source>
        <dbReference type="SAM" id="MobiDB-lite"/>
    </source>
</evidence>
<keyword evidence="2" id="KW-0812">Transmembrane</keyword>
<comment type="caution">
    <text evidence="3">The sequence shown here is derived from an EMBL/GenBank/DDBJ whole genome shotgun (WGS) entry which is preliminary data.</text>
</comment>
<evidence type="ECO:0000256" key="2">
    <source>
        <dbReference type="SAM" id="Phobius"/>
    </source>
</evidence>
<feature type="transmembrane region" description="Helical" evidence="2">
    <location>
        <begin position="51"/>
        <end position="76"/>
    </location>
</feature>
<keyword evidence="2" id="KW-1133">Transmembrane helix</keyword>
<keyword evidence="4" id="KW-1185">Reference proteome</keyword>
<evidence type="ECO:0000313" key="4">
    <source>
        <dbReference type="Proteomes" id="UP000748531"/>
    </source>
</evidence>
<organism evidence="3 4">
    <name type="scientific">Paragonimus heterotremus</name>
    <dbReference type="NCBI Taxonomy" id="100268"/>
    <lineage>
        <taxon>Eukaryota</taxon>
        <taxon>Metazoa</taxon>
        <taxon>Spiralia</taxon>
        <taxon>Lophotrochozoa</taxon>
        <taxon>Platyhelminthes</taxon>
        <taxon>Trematoda</taxon>
        <taxon>Digenea</taxon>
        <taxon>Plagiorchiida</taxon>
        <taxon>Troglotremata</taxon>
        <taxon>Troglotrematidae</taxon>
        <taxon>Paragonimus</taxon>
    </lineage>
</organism>
<keyword evidence="2" id="KW-0472">Membrane</keyword>
<accession>A0A8J4SG62</accession>
<name>A0A8J4SG62_9TREM</name>
<sequence>MTSAGSCIEKTVSTEPLILRPPVGAEVYGQPRVWFRSPFSNGPNQGGRRRLFYHCLLSTLLALIAVIMVLVILFILGVSPFSSDHHPFYGSHLSQPSMCRVFIPVLKLQMTELISADDNMFNVTVFGGPLTGIHTLRILHLCKDGVTVIRTNERCYIRPMGRDWRRVCSNGYMRNLQNGHGLQTSVEARLTDELWFMEQPIPETIRNSHISAWCEGVPAFRLLSNQPSEGFSIDPLIMPDVPVEPAPAPVNLAANDDDDDNTEVLETMRQGSSSLGVGDTNDPDTLEPGDISEDSSSVVRVPRHTKATKLHGEVGQQSSKLHTVTIHFGLHSVIIIITAMSLTKRYCGSGRHSPQQ</sequence>
<dbReference type="OrthoDB" id="6244464at2759"/>
<feature type="compositionally biased region" description="Acidic residues" evidence="1">
    <location>
        <begin position="281"/>
        <end position="293"/>
    </location>
</feature>
<protein>
    <submittedName>
        <fullName evidence="3">Uncharacterized protein</fullName>
    </submittedName>
</protein>
<dbReference type="AlphaFoldDB" id="A0A8J4SG62"/>
<dbReference type="EMBL" id="LUCH01008044">
    <property type="protein sequence ID" value="KAF5396483.1"/>
    <property type="molecule type" value="Genomic_DNA"/>
</dbReference>
<proteinExistence type="predicted"/>
<gene>
    <name evidence="3" type="ORF">PHET_10357</name>
</gene>
<reference evidence="3" key="1">
    <citation type="submission" date="2019-05" db="EMBL/GenBank/DDBJ databases">
        <title>Annotation for the trematode Paragonimus heterotremus.</title>
        <authorList>
            <person name="Choi Y.-J."/>
        </authorList>
    </citation>
    <scope>NUCLEOTIDE SEQUENCE</scope>
    <source>
        <strain evidence="3">LC</strain>
    </source>
</reference>